<organism evidence="3 4">
    <name type="scientific">Stieleria varia</name>
    <dbReference type="NCBI Taxonomy" id="2528005"/>
    <lineage>
        <taxon>Bacteria</taxon>
        <taxon>Pseudomonadati</taxon>
        <taxon>Planctomycetota</taxon>
        <taxon>Planctomycetia</taxon>
        <taxon>Pirellulales</taxon>
        <taxon>Pirellulaceae</taxon>
        <taxon>Stieleria</taxon>
    </lineage>
</organism>
<comment type="caution">
    <text evidence="3">The sequence shown here is derived from an EMBL/GenBank/DDBJ whole genome shotgun (WGS) entry which is preliminary data.</text>
</comment>
<feature type="compositionally biased region" description="Basic and acidic residues" evidence="1">
    <location>
        <begin position="899"/>
        <end position="910"/>
    </location>
</feature>
<feature type="region of interest" description="Disordered" evidence="1">
    <location>
        <begin position="594"/>
        <end position="613"/>
    </location>
</feature>
<dbReference type="Pfam" id="PF20009">
    <property type="entry name" value="GEVED"/>
    <property type="match status" value="1"/>
</dbReference>
<dbReference type="InterPro" id="IPR011050">
    <property type="entry name" value="Pectin_lyase_fold/virulence"/>
</dbReference>
<dbReference type="OrthoDB" id="5488826at2"/>
<dbReference type="Gene3D" id="1.10.1330.10">
    <property type="entry name" value="Dockerin domain"/>
    <property type="match status" value="1"/>
</dbReference>
<dbReference type="InterPro" id="IPR045474">
    <property type="entry name" value="GEVED"/>
</dbReference>
<proteinExistence type="predicted"/>
<dbReference type="InterPro" id="IPR036439">
    <property type="entry name" value="Dockerin_dom_sf"/>
</dbReference>
<dbReference type="EMBL" id="SJPN01000013">
    <property type="protein sequence ID" value="TWT91959.1"/>
    <property type="molecule type" value="Genomic_DNA"/>
</dbReference>
<name>A0A5C5ZXH9_9BACT</name>
<dbReference type="RefSeq" id="WP_146523346.1">
    <property type="nucleotide sequence ID" value="NZ_CP151726.1"/>
</dbReference>
<dbReference type="SUPFAM" id="SSF51126">
    <property type="entry name" value="Pectin lyase-like"/>
    <property type="match status" value="1"/>
</dbReference>
<evidence type="ECO:0000259" key="2">
    <source>
        <dbReference type="Pfam" id="PF20009"/>
    </source>
</evidence>
<keyword evidence="4" id="KW-1185">Reference proteome</keyword>
<feature type="compositionally biased region" description="Polar residues" evidence="1">
    <location>
        <begin position="596"/>
        <end position="613"/>
    </location>
</feature>
<evidence type="ECO:0000313" key="4">
    <source>
        <dbReference type="Proteomes" id="UP000320176"/>
    </source>
</evidence>
<sequence>MRKKLRIKHRLLHRRRLFSLERLEQRQLLAAGVNLALYEFTNNTAGNPEFFSTDTHLETTASDITSPLSLGWTGNGSPPNGLALGGAFNETTEPTPAGGQLDYFELTITQDAGYAMSTSRFSMQIRRNDPDSKNSYSVYFDDDPGAGGNNFTTKLTSGTITSEDTFESIIVDVEGLPEFTNKTTPLTFRVYAWGTAGLGTMRLDNIRVQAIQESVSESKLAYYGDAGRLLHPLDPRGNRIADFSTAGYRNSNEPIPDVTQLIDASRVVSVSPVPGDDMATIQAAIDQVAAMSLDGNGFRGVVQLTAGEFQISNQLRILDSGVVLRGVGDGDDPATDTILRGTGTLQRSLIVVGQSSGFASGIANTTHNIVDKYVPVGATSLLVDSTSNWSVGDPVVVRRPSTQEWISAIGMDNIPPRSDGGTVVQWSPGSAFDQLYERTITRIEGNRIFLNAPLMNSFEQQYGGGTVWRYTFPRINQIGIENIRGISDFVNPTDENHAQTFIELQAVEDAWVRNVTGQYLVFSTVHATSRSIRVTVDDAQSLDPVSIVTGGRRYPFNIDGQFILMQNLYSEDGRHDFVNNAATRNRGPNVFLNGTAVDSNSSSGPHQRWSSGTLYDTISTDNMTEARNRGNFGTGHGWAGANMVFWNNTATQFVIQNPPTAQNWLIGSTGQIVEETLFGPQPSGIYSEHGTPIDFGDPNNPLSSLFIAQLNQRSGEPGSEKREYVLGDFDLLEYDGVGSADDVFVDADWASSLATLGVSSHLDRSIDDRVVPFSFAYQLDSHEIVTAATLSLGLRGTGSGTSDDTLLIESLLDSRPLQSYGLPAQISQTETTPVLIELTGADLVALQDGLLNLAIDNNTAVDWAVLDLTVNTASEFDLGDAPSPFATLFADDGARHVDTGPRLGNLRDAEADGQPTGDADGDGGDDDGVMFGMLATDMTLAGVNVDLQNAAAAKVDAWIDFNFDGDWDDPGEQILDSVDIAGGMQTLNYSVPMDAIIGKTFARVRVSTHGGLEAVGAAIDGEVEDYLITILPPRSVQAEIDAGGNLVVRPLNGVSLDDALELSTADGNLRISDANYTVVAGDGVSQNGAEIVVPLSSITGLVGIDIDTQSGTDAVHVSGLARTLPAEITINAANANLVLSDDLTIDLEPGFSPTVGQVFSLVNAGTNAGITGSFDNVNLPTPPDNTHWDLVVGANEVSMALLSTPPRITEVRIGSTSWSEAFRDSMDPDGQGYLLSQGAEQLADVPFTNTNQIFVGFDQQVFATGGTALQPGDFQLVGSPSLGINYQIDSVNFDTGTNTAILTINQELSADKLLLHIADAAIENGNGIALDGEWSTGNMGSSGNETSGGVFNFRFDVLPGNVNNDLLSNTTDLSYVRSLGTQIAGVTPEFDPRANVNGDLLVNTTDLSLIRSLGTQLITGLIDPTPPS</sequence>
<dbReference type="Proteomes" id="UP000320176">
    <property type="component" value="Unassembled WGS sequence"/>
</dbReference>
<evidence type="ECO:0000256" key="1">
    <source>
        <dbReference type="SAM" id="MobiDB-lite"/>
    </source>
</evidence>
<accession>A0A5C5ZXH9</accession>
<feature type="region of interest" description="Disordered" evidence="1">
    <location>
        <begin position="899"/>
        <end position="925"/>
    </location>
</feature>
<reference evidence="3 4" key="1">
    <citation type="submission" date="2019-02" db="EMBL/GenBank/DDBJ databases">
        <title>Deep-cultivation of Planctomycetes and their phenomic and genomic characterization uncovers novel biology.</title>
        <authorList>
            <person name="Wiegand S."/>
            <person name="Jogler M."/>
            <person name="Boedeker C."/>
            <person name="Pinto D."/>
            <person name="Vollmers J."/>
            <person name="Rivas-Marin E."/>
            <person name="Kohn T."/>
            <person name="Peeters S.H."/>
            <person name="Heuer A."/>
            <person name="Rast P."/>
            <person name="Oberbeckmann S."/>
            <person name="Bunk B."/>
            <person name="Jeske O."/>
            <person name="Meyerdierks A."/>
            <person name="Storesund J.E."/>
            <person name="Kallscheuer N."/>
            <person name="Luecker S."/>
            <person name="Lage O.M."/>
            <person name="Pohl T."/>
            <person name="Merkel B.J."/>
            <person name="Hornburger P."/>
            <person name="Mueller R.-W."/>
            <person name="Bruemmer F."/>
            <person name="Labrenz M."/>
            <person name="Spormann A.M."/>
            <person name="Op Den Camp H."/>
            <person name="Overmann J."/>
            <person name="Amann R."/>
            <person name="Jetten M.S.M."/>
            <person name="Mascher T."/>
            <person name="Medema M.H."/>
            <person name="Devos D.P."/>
            <person name="Kaster A.-K."/>
            <person name="Ovreas L."/>
            <person name="Rohde M."/>
            <person name="Galperin M.Y."/>
            <person name="Jogler C."/>
        </authorList>
    </citation>
    <scope>NUCLEOTIDE SEQUENCE [LARGE SCALE GENOMIC DNA]</scope>
    <source>
        <strain evidence="3 4">Pla52n</strain>
    </source>
</reference>
<protein>
    <recommendedName>
        <fullName evidence="2">GEVED domain-containing protein</fullName>
    </recommendedName>
</protein>
<gene>
    <name evidence="3" type="ORF">Pla52n_64320</name>
</gene>
<feature type="domain" description="GEVED" evidence="2">
    <location>
        <begin position="955"/>
        <end position="1029"/>
    </location>
</feature>
<evidence type="ECO:0000313" key="3">
    <source>
        <dbReference type="EMBL" id="TWT91959.1"/>
    </source>
</evidence>
<dbReference type="GO" id="GO:0000272">
    <property type="term" value="P:polysaccharide catabolic process"/>
    <property type="evidence" value="ECO:0007669"/>
    <property type="project" value="InterPro"/>
</dbReference>